<dbReference type="Proteomes" id="UP000887574">
    <property type="component" value="Unplaced"/>
</dbReference>
<dbReference type="SUPFAM" id="SSF48113">
    <property type="entry name" value="Heme-dependent peroxidases"/>
    <property type="match status" value="1"/>
</dbReference>
<dbReference type="WBParaSite" id="jg26608">
    <property type="protein sequence ID" value="jg26608"/>
    <property type="gene ID" value="jg26608"/>
</dbReference>
<evidence type="ECO:0000256" key="1">
    <source>
        <dbReference type="ARBA" id="ARBA00022559"/>
    </source>
</evidence>
<dbReference type="AlphaFoldDB" id="A0A915E3M3"/>
<organism evidence="2 3">
    <name type="scientific">Ditylenchus dipsaci</name>
    <dbReference type="NCBI Taxonomy" id="166011"/>
    <lineage>
        <taxon>Eukaryota</taxon>
        <taxon>Metazoa</taxon>
        <taxon>Ecdysozoa</taxon>
        <taxon>Nematoda</taxon>
        <taxon>Chromadorea</taxon>
        <taxon>Rhabditida</taxon>
        <taxon>Tylenchina</taxon>
        <taxon>Tylenchomorpha</taxon>
        <taxon>Sphaerularioidea</taxon>
        <taxon>Anguinidae</taxon>
        <taxon>Anguininae</taxon>
        <taxon>Ditylenchus</taxon>
    </lineage>
</organism>
<dbReference type="PANTHER" id="PTHR11475:SF51">
    <property type="entry name" value="SHKT DOMAIN-CONTAINING PROTEIN"/>
    <property type="match status" value="1"/>
</dbReference>
<dbReference type="GO" id="GO:0020037">
    <property type="term" value="F:heme binding"/>
    <property type="evidence" value="ECO:0007669"/>
    <property type="project" value="InterPro"/>
</dbReference>
<dbReference type="InterPro" id="IPR019791">
    <property type="entry name" value="Haem_peroxidase_animal"/>
</dbReference>
<dbReference type="InterPro" id="IPR037120">
    <property type="entry name" value="Haem_peroxidase_sf_animal"/>
</dbReference>
<evidence type="ECO:0000313" key="2">
    <source>
        <dbReference type="Proteomes" id="UP000887574"/>
    </source>
</evidence>
<dbReference type="GO" id="GO:0006979">
    <property type="term" value="P:response to oxidative stress"/>
    <property type="evidence" value="ECO:0007669"/>
    <property type="project" value="InterPro"/>
</dbReference>
<name>A0A915E3M3_9BILA</name>
<dbReference type="Gene3D" id="1.10.640.10">
    <property type="entry name" value="Haem peroxidase domain superfamily, animal type"/>
    <property type="match status" value="1"/>
</dbReference>
<dbReference type="PANTHER" id="PTHR11475">
    <property type="entry name" value="OXIDASE/PEROXIDASE"/>
    <property type="match status" value="1"/>
</dbReference>
<dbReference type="Pfam" id="PF03098">
    <property type="entry name" value="An_peroxidase"/>
    <property type="match status" value="1"/>
</dbReference>
<dbReference type="GO" id="GO:0005615">
    <property type="term" value="C:extracellular space"/>
    <property type="evidence" value="ECO:0007669"/>
    <property type="project" value="TreeGrafter"/>
</dbReference>
<protein>
    <submittedName>
        <fullName evidence="3">Peroxidase</fullName>
    </submittedName>
</protein>
<proteinExistence type="predicted"/>
<keyword evidence="1" id="KW-0575">Peroxidase</keyword>
<evidence type="ECO:0000313" key="3">
    <source>
        <dbReference type="WBParaSite" id="jg26608"/>
    </source>
</evidence>
<keyword evidence="1" id="KW-0560">Oxidoreductase</keyword>
<dbReference type="InterPro" id="IPR010255">
    <property type="entry name" value="Haem_peroxidase_sf"/>
</dbReference>
<dbReference type="PROSITE" id="PS50292">
    <property type="entry name" value="PEROXIDASE_3"/>
    <property type="match status" value="1"/>
</dbReference>
<dbReference type="GO" id="GO:0004601">
    <property type="term" value="F:peroxidase activity"/>
    <property type="evidence" value="ECO:0007669"/>
    <property type="project" value="UniProtKB-KW"/>
</dbReference>
<keyword evidence="2" id="KW-1185">Reference proteome</keyword>
<reference evidence="3" key="1">
    <citation type="submission" date="2022-11" db="UniProtKB">
        <authorList>
            <consortium name="WormBaseParasite"/>
        </authorList>
    </citation>
    <scope>IDENTIFICATION</scope>
</reference>
<sequence length="206" mass="23482">MIQEFYPFFNEQFAQVGGIPFNDGMFKSTHIIVNGIDPLLRGLMTLPSKMPQRLTQAVTERILATQIWDPLTFRGVEIMESLAILLGEKCNLKTLYKNVENIDMYVGGILEDPLDGALIGPTLACVIGKQFKMTRDGDRFFYENKKILSKEQIRQIKRASLSRILCDSSDGMKTVPRNAFNQIKAADLVTCDQIDQPNYRHWKESM</sequence>
<accession>A0A915E3M3</accession>